<dbReference type="Pfam" id="PF03631">
    <property type="entry name" value="Virul_fac_BrkB"/>
    <property type="match status" value="1"/>
</dbReference>
<feature type="transmembrane region" description="Helical" evidence="6">
    <location>
        <begin position="159"/>
        <end position="192"/>
    </location>
</feature>
<dbReference type="PANTHER" id="PTHR30213">
    <property type="entry name" value="INNER MEMBRANE PROTEIN YHJD"/>
    <property type="match status" value="1"/>
</dbReference>
<evidence type="ECO:0000313" key="7">
    <source>
        <dbReference type="EMBL" id="MFC6080751.1"/>
    </source>
</evidence>
<dbReference type="RefSeq" id="WP_380747854.1">
    <property type="nucleotide sequence ID" value="NZ_JBHSRF010000006.1"/>
</dbReference>
<comment type="caution">
    <text evidence="7">The sequence shown here is derived from an EMBL/GenBank/DDBJ whole genome shotgun (WGS) entry which is preliminary data.</text>
</comment>
<evidence type="ECO:0000256" key="1">
    <source>
        <dbReference type="ARBA" id="ARBA00004651"/>
    </source>
</evidence>
<evidence type="ECO:0000256" key="4">
    <source>
        <dbReference type="ARBA" id="ARBA00022989"/>
    </source>
</evidence>
<feature type="transmembrane region" description="Helical" evidence="6">
    <location>
        <begin position="204"/>
        <end position="226"/>
    </location>
</feature>
<dbReference type="PANTHER" id="PTHR30213:SF1">
    <property type="entry name" value="INNER MEMBRANE PROTEIN YHJD"/>
    <property type="match status" value="1"/>
</dbReference>
<evidence type="ECO:0000256" key="5">
    <source>
        <dbReference type="ARBA" id="ARBA00023136"/>
    </source>
</evidence>
<sequence>MGSLWASVMRRIEAVKAWGRGRTESYRVRWSWFDHLLRTVQRYQSQRGDRLAGAVTYFAFLSFFPLLALAFSLFGYVITVWEDARTTLIAALNQQLPGLADSLRVDQLADARVGAGLIGLIGLLYAGLGALDALREALHDMTMSGEPPVNVIVGRLRDLVALLLVGVTLILSAMAGGFAVSATGTVLGWLGMHDSLLATGLVRAAALLIGLGADTLVFLVILGWLGKLWGPWRTVLKGAVVGAIGFEVLKQLAALLLSHTLNNPIYGTFAVVVGLLVWINLSARWTLYVTAWTATAGGSPPPEPTPVPVSAHV</sequence>
<evidence type="ECO:0000256" key="2">
    <source>
        <dbReference type="ARBA" id="ARBA00022475"/>
    </source>
</evidence>
<accession>A0ABW1NCE6</accession>
<evidence type="ECO:0000256" key="3">
    <source>
        <dbReference type="ARBA" id="ARBA00022692"/>
    </source>
</evidence>
<keyword evidence="8" id="KW-1185">Reference proteome</keyword>
<dbReference type="InterPro" id="IPR017039">
    <property type="entry name" value="Virul_fac_BrkB"/>
</dbReference>
<organism evidence="7 8">
    <name type="scientific">Sphaerisporangium aureirubrum</name>
    <dbReference type="NCBI Taxonomy" id="1544736"/>
    <lineage>
        <taxon>Bacteria</taxon>
        <taxon>Bacillati</taxon>
        <taxon>Actinomycetota</taxon>
        <taxon>Actinomycetes</taxon>
        <taxon>Streptosporangiales</taxon>
        <taxon>Streptosporangiaceae</taxon>
        <taxon>Sphaerisporangium</taxon>
    </lineage>
</organism>
<keyword evidence="3 6" id="KW-0812">Transmembrane</keyword>
<feature type="transmembrane region" description="Helical" evidence="6">
    <location>
        <begin position="113"/>
        <end position="134"/>
    </location>
</feature>
<keyword evidence="4 6" id="KW-1133">Transmembrane helix</keyword>
<comment type="subcellular location">
    <subcellularLocation>
        <location evidence="1">Cell membrane</location>
        <topology evidence="1">Multi-pass membrane protein</topology>
    </subcellularLocation>
</comment>
<feature type="transmembrane region" description="Helical" evidence="6">
    <location>
        <begin position="51"/>
        <end position="78"/>
    </location>
</feature>
<protein>
    <submittedName>
        <fullName evidence="7">YihY/virulence factor BrkB family protein</fullName>
    </submittedName>
</protein>
<keyword evidence="5 6" id="KW-0472">Membrane</keyword>
<feature type="transmembrane region" description="Helical" evidence="6">
    <location>
        <begin position="238"/>
        <end position="258"/>
    </location>
</feature>
<keyword evidence="2" id="KW-1003">Cell membrane</keyword>
<reference evidence="8" key="1">
    <citation type="journal article" date="2019" name="Int. J. Syst. Evol. Microbiol.">
        <title>The Global Catalogue of Microorganisms (GCM) 10K type strain sequencing project: providing services to taxonomists for standard genome sequencing and annotation.</title>
        <authorList>
            <consortium name="The Broad Institute Genomics Platform"/>
            <consortium name="The Broad Institute Genome Sequencing Center for Infectious Disease"/>
            <person name="Wu L."/>
            <person name="Ma J."/>
        </authorList>
    </citation>
    <scope>NUCLEOTIDE SEQUENCE [LARGE SCALE GENOMIC DNA]</scope>
    <source>
        <strain evidence="8">JCM 30346</strain>
    </source>
</reference>
<evidence type="ECO:0000313" key="8">
    <source>
        <dbReference type="Proteomes" id="UP001596137"/>
    </source>
</evidence>
<evidence type="ECO:0000256" key="6">
    <source>
        <dbReference type="SAM" id="Phobius"/>
    </source>
</evidence>
<feature type="transmembrane region" description="Helical" evidence="6">
    <location>
        <begin position="264"/>
        <end position="281"/>
    </location>
</feature>
<name>A0ABW1NCE6_9ACTN</name>
<gene>
    <name evidence="7" type="ORF">ACFP1K_06240</name>
</gene>
<dbReference type="Proteomes" id="UP001596137">
    <property type="component" value="Unassembled WGS sequence"/>
</dbReference>
<proteinExistence type="predicted"/>
<dbReference type="EMBL" id="JBHSRF010000006">
    <property type="protein sequence ID" value="MFC6080751.1"/>
    <property type="molecule type" value="Genomic_DNA"/>
</dbReference>